<keyword evidence="2" id="KW-1185">Reference proteome</keyword>
<organism evidence="1 2">
    <name type="scientific">Lactuca virosa</name>
    <dbReference type="NCBI Taxonomy" id="75947"/>
    <lineage>
        <taxon>Eukaryota</taxon>
        <taxon>Viridiplantae</taxon>
        <taxon>Streptophyta</taxon>
        <taxon>Embryophyta</taxon>
        <taxon>Tracheophyta</taxon>
        <taxon>Spermatophyta</taxon>
        <taxon>Magnoliopsida</taxon>
        <taxon>eudicotyledons</taxon>
        <taxon>Gunneridae</taxon>
        <taxon>Pentapetalae</taxon>
        <taxon>asterids</taxon>
        <taxon>campanulids</taxon>
        <taxon>Asterales</taxon>
        <taxon>Asteraceae</taxon>
        <taxon>Cichorioideae</taxon>
        <taxon>Cichorieae</taxon>
        <taxon>Lactucinae</taxon>
        <taxon>Lactuca</taxon>
    </lineage>
</organism>
<proteinExistence type="predicted"/>
<accession>A0AAU9LW12</accession>
<evidence type="ECO:0000313" key="2">
    <source>
        <dbReference type="Proteomes" id="UP001157418"/>
    </source>
</evidence>
<dbReference type="EMBL" id="CAKMRJ010000113">
    <property type="protein sequence ID" value="CAH1417767.1"/>
    <property type="molecule type" value="Genomic_DNA"/>
</dbReference>
<sequence>MNFVLQQVLIKIIWSAQRFVDIPNYKFDEVLLIFKETLDVLKKKDPSAEACDNLKKIDGPSDAIGGERKNGRWNWTNEFKLRDEPSEDGDIMKDATNEEEKQIATTEQEHPPFEKFITEEEKAEWLTWPSSLVDSVNKSIQVAKVKTQLKIDVVRATQPKSIPIPPPIIFLIDEGTPI</sequence>
<evidence type="ECO:0000313" key="1">
    <source>
        <dbReference type="EMBL" id="CAH1417767.1"/>
    </source>
</evidence>
<reference evidence="1 2" key="1">
    <citation type="submission" date="2022-01" db="EMBL/GenBank/DDBJ databases">
        <authorList>
            <person name="Xiong W."/>
            <person name="Schranz E."/>
        </authorList>
    </citation>
    <scope>NUCLEOTIDE SEQUENCE [LARGE SCALE GENOMIC DNA]</scope>
</reference>
<gene>
    <name evidence="1" type="ORF">LVIROSA_LOCUS5421</name>
</gene>
<dbReference type="Proteomes" id="UP001157418">
    <property type="component" value="Unassembled WGS sequence"/>
</dbReference>
<name>A0AAU9LW12_9ASTR</name>
<protein>
    <submittedName>
        <fullName evidence="1">Uncharacterized protein</fullName>
    </submittedName>
</protein>
<comment type="caution">
    <text evidence="1">The sequence shown here is derived from an EMBL/GenBank/DDBJ whole genome shotgun (WGS) entry which is preliminary data.</text>
</comment>
<dbReference type="AlphaFoldDB" id="A0AAU9LW12"/>